<dbReference type="Proteomes" id="UP001165160">
    <property type="component" value="Unassembled WGS sequence"/>
</dbReference>
<keyword evidence="2" id="KW-1185">Reference proteome</keyword>
<organism evidence="1 2">
    <name type="scientific">Triparma verrucosa</name>
    <dbReference type="NCBI Taxonomy" id="1606542"/>
    <lineage>
        <taxon>Eukaryota</taxon>
        <taxon>Sar</taxon>
        <taxon>Stramenopiles</taxon>
        <taxon>Ochrophyta</taxon>
        <taxon>Bolidophyceae</taxon>
        <taxon>Parmales</taxon>
        <taxon>Triparmaceae</taxon>
        <taxon>Triparma</taxon>
    </lineage>
</organism>
<sequence>MKPIVLVVFYLLNLSIVTSYVLNLPSNYRISSKLSSTKSSDSALTRSQFISKASQLTVGVGVGGLGFLGLPKASEAAGAGVTEEDIARLKKGKEGIDYLIQNWDSETTTCRENGGECKRDAQPVRKYMGLRSTTDPLFQIEKVFVKAKYMDIDPEDLEKYYEAMEDYNACMAMSNSMAFISQFGEYNPGGGKDEVLKYLDESKIQVKLAQKNLGIMMGILKIE</sequence>
<dbReference type="AlphaFoldDB" id="A0A9W7EQH1"/>
<reference evidence="2" key="1">
    <citation type="journal article" date="2023" name="Commun. Biol.">
        <title>Genome analysis of Parmales, the sister group of diatoms, reveals the evolutionary specialization of diatoms from phago-mixotrophs to photoautotrophs.</title>
        <authorList>
            <person name="Ban H."/>
            <person name="Sato S."/>
            <person name="Yoshikawa S."/>
            <person name="Yamada K."/>
            <person name="Nakamura Y."/>
            <person name="Ichinomiya M."/>
            <person name="Sato N."/>
            <person name="Blanc-Mathieu R."/>
            <person name="Endo H."/>
            <person name="Kuwata A."/>
            <person name="Ogata H."/>
        </authorList>
    </citation>
    <scope>NUCLEOTIDE SEQUENCE [LARGE SCALE GENOMIC DNA]</scope>
    <source>
        <strain evidence="2">NIES 3699</strain>
    </source>
</reference>
<gene>
    <name evidence="1" type="ORF">TrVE_jg13497</name>
</gene>
<evidence type="ECO:0000313" key="1">
    <source>
        <dbReference type="EMBL" id="GMH87047.1"/>
    </source>
</evidence>
<proteinExistence type="predicted"/>
<comment type="caution">
    <text evidence="1">The sequence shown here is derived from an EMBL/GenBank/DDBJ whole genome shotgun (WGS) entry which is preliminary data.</text>
</comment>
<name>A0A9W7EQH1_9STRA</name>
<dbReference type="EMBL" id="BRXX01000067">
    <property type="protein sequence ID" value="GMH87047.1"/>
    <property type="molecule type" value="Genomic_DNA"/>
</dbReference>
<protein>
    <submittedName>
        <fullName evidence="1">Uncharacterized protein</fullName>
    </submittedName>
</protein>
<evidence type="ECO:0000313" key="2">
    <source>
        <dbReference type="Proteomes" id="UP001165160"/>
    </source>
</evidence>
<accession>A0A9W7EQH1</accession>